<dbReference type="EMBL" id="JBAMIC010000008">
    <property type="protein sequence ID" value="KAK7103322.1"/>
    <property type="molecule type" value="Genomic_DNA"/>
</dbReference>
<reference evidence="1 2" key="1">
    <citation type="submission" date="2024-02" db="EMBL/GenBank/DDBJ databases">
        <title>Chromosome-scale genome assembly of the rough periwinkle Littorina saxatilis.</title>
        <authorList>
            <person name="De Jode A."/>
            <person name="Faria R."/>
            <person name="Formenti G."/>
            <person name="Sims Y."/>
            <person name="Smith T.P."/>
            <person name="Tracey A."/>
            <person name="Wood J.M.D."/>
            <person name="Zagrodzka Z.B."/>
            <person name="Johannesson K."/>
            <person name="Butlin R.K."/>
            <person name="Leder E.H."/>
        </authorList>
    </citation>
    <scope>NUCLEOTIDE SEQUENCE [LARGE SCALE GENOMIC DNA]</scope>
    <source>
        <strain evidence="1">Snail1</strain>
        <tissue evidence="1">Muscle</tissue>
    </source>
</reference>
<organism evidence="1 2">
    <name type="scientific">Littorina saxatilis</name>
    <dbReference type="NCBI Taxonomy" id="31220"/>
    <lineage>
        <taxon>Eukaryota</taxon>
        <taxon>Metazoa</taxon>
        <taxon>Spiralia</taxon>
        <taxon>Lophotrochozoa</taxon>
        <taxon>Mollusca</taxon>
        <taxon>Gastropoda</taxon>
        <taxon>Caenogastropoda</taxon>
        <taxon>Littorinimorpha</taxon>
        <taxon>Littorinoidea</taxon>
        <taxon>Littorinidae</taxon>
        <taxon>Littorina</taxon>
    </lineage>
</organism>
<evidence type="ECO:0000313" key="2">
    <source>
        <dbReference type="Proteomes" id="UP001374579"/>
    </source>
</evidence>
<comment type="caution">
    <text evidence="1">The sequence shown here is derived from an EMBL/GenBank/DDBJ whole genome shotgun (WGS) entry which is preliminary data.</text>
</comment>
<protein>
    <submittedName>
        <fullName evidence="1">Uncharacterized protein</fullName>
    </submittedName>
</protein>
<keyword evidence="2" id="KW-1185">Reference proteome</keyword>
<name>A0AAN9GCL3_9CAEN</name>
<sequence>MEEKDTAVVSDVKIEIDVAEETLQCWHLPEPQSAVPEAEREAVTTENTVTVPAVQTLHGQSAVRPNSDSWLKQEVQTPETQTVVVKMEIDVAEETLPCWHLTEPQSAGKASRTPQT</sequence>
<dbReference type="Proteomes" id="UP001374579">
    <property type="component" value="Unassembled WGS sequence"/>
</dbReference>
<dbReference type="AlphaFoldDB" id="A0AAN9GCL3"/>
<proteinExistence type="predicted"/>
<gene>
    <name evidence="1" type="ORF">V1264_018247</name>
</gene>
<evidence type="ECO:0000313" key="1">
    <source>
        <dbReference type="EMBL" id="KAK7103322.1"/>
    </source>
</evidence>
<accession>A0AAN9GCL3</accession>